<dbReference type="Proteomes" id="UP001232973">
    <property type="component" value="Unassembled WGS sequence"/>
</dbReference>
<protein>
    <submittedName>
        <fullName evidence="3">Uncharacterized protein YndB with AHSA1/START domain</fullName>
    </submittedName>
</protein>
<gene>
    <name evidence="3" type="ORF">J2S03_001669</name>
</gene>
<evidence type="ECO:0000259" key="2">
    <source>
        <dbReference type="Pfam" id="PF08327"/>
    </source>
</evidence>
<evidence type="ECO:0000313" key="3">
    <source>
        <dbReference type="EMBL" id="MDQ0189822.1"/>
    </source>
</evidence>
<keyword evidence="4" id="KW-1185">Reference proteome</keyword>
<evidence type="ECO:0000256" key="1">
    <source>
        <dbReference type="ARBA" id="ARBA00006817"/>
    </source>
</evidence>
<comment type="caution">
    <text evidence="3">The sequence shown here is derived from an EMBL/GenBank/DDBJ whole genome shotgun (WGS) entry which is preliminary data.</text>
</comment>
<evidence type="ECO:0000313" key="4">
    <source>
        <dbReference type="Proteomes" id="UP001232973"/>
    </source>
</evidence>
<feature type="domain" description="Activator of Hsp90 ATPase homologue 1/2-like C-terminal" evidence="2">
    <location>
        <begin position="15"/>
        <end position="137"/>
    </location>
</feature>
<accession>A0ABT9XHP0</accession>
<dbReference type="SUPFAM" id="SSF55961">
    <property type="entry name" value="Bet v1-like"/>
    <property type="match status" value="1"/>
</dbReference>
<dbReference type="CDD" id="cd07814">
    <property type="entry name" value="SRPBCC_CalC_Aha1-like"/>
    <property type="match status" value="1"/>
</dbReference>
<name>A0ABT9XHP0_9BACL</name>
<dbReference type="EMBL" id="JAUSTP010000011">
    <property type="protein sequence ID" value="MDQ0189822.1"/>
    <property type="molecule type" value="Genomic_DNA"/>
</dbReference>
<sequence length="141" mass="15874">MANPLPEIRKTVVLNAPIETVWQAVATSEGIAGWFMPNTFEPVVGQEFILQAGPYGDSPCKVTDLNPPYQVGFDWDQDWHVEFQLRTLDDDRTEFTLIHSGWDADKATRFGQPHTAVRDIMDGGWEKIKQGLPAYVEGLAR</sequence>
<reference evidence="3 4" key="1">
    <citation type="submission" date="2023-07" db="EMBL/GenBank/DDBJ databases">
        <title>Genomic Encyclopedia of Type Strains, Phase IV (KMG-IV): sequencing the most valuable type-strain genomes for metagenomic binning, comparative biology and taxonomic classification.</title>
        <authorList>
            <person name="Goeker M."/>
        </authorList>
    </citation>
    <scope>NUCLEOTIDE SEQUENCE [LARGE SCALE GENOMIC DNA]</scope>
    <source>
        <strain evidence="3 4">DSM 4006</strain>
    </source>
</reference>
<proteinExistence type="inferred from homology"/>
<dbReference type="InterPro" id="IPR023393">
    <property type="entry name" value="START-like_dom_sf"/>
</dbReference>
<comment type="similarity">
    <text evidence="1">Belongs to the AHA1 family.</text>
</comment>
<dbReference type="Gene3D" id="3.30.530.20">
    <property type="match status" value="1"/>
</dbReference>
<dbReference type="Pfam" id="PF08327">
    <property type="entry name" value="AHSA1"/>
    <property type="match status" value="1"/>
</dbReference>
<organism evidence="3 4">
    <name type="scientific">Alicyclobacillus cycloheptanicus</name>
    <dbReference type="NCBI Taxonomy" id="1457"/>
    <lineage>
        <taxon>Bacteria</taxon>
        <taxon>Bacillati</taxon>
        <taxon>Bacillota</taxon>
        <taxon>Bacilli</taxon>
        <taxon>Bacillales</taxon>
        <taxon>Alicyclobacillaceae</taxon>
        <taxon>Alicyclobacillus</taxon>
    </lineage>
</organism>
<dbReference type="InterPro" id="IPR013538">
    <property type="entry name" value="ASHA1/2-like_C"/>
</dbReference>